<feature type="transmembrane region" description="Helical" evidence="1">
    <location>
        <begin position="649"/>
        <end position="665"/>
    </location>
</feature>
<keyword evidence="5" id="KW-1185">Reference proteome</keyword>
<evidence type="ECO:0000313" key="5">
    <source>
        <dbReference type="Proteomes" id="UP000677054"/>
    </source>
</evidence>
<feature type="transmembrane region" description="Helical" evidence="1">
    <location>
        <begin position="618"/>
        <end position="643"/>
    </location>
</feature>
<evidence type="ECO:0000313" key="4">
    <source>
        <dbReference type="EMBL" id="CAD7246233.1"/>
    </source>
</evidence>
<dbReference type="FunFam" id="2.70.170.10:FF:000028">
    <property type="entry name" value="AcetylCholine Receptor"/>
    <property type="match status" value="3"/>
</dbReference>
<keyword evidence="1" id="KW-0472">Membrane</keyword>
<protein>
    <recommendedName>
        <fullName evidence="3">Neurotransmitter-gated ion-channel ligand-binding domain-containing protein</fullName>
    </recommendedName>
</protein>
<feature type="domain" description="Neurotransmitter-gated ion-channel ligand-binding" evidence="3">
    <location>
        <begin position="784"/>
        <end position="996"/>
    </location>
</feature>
<accession>A0A7R8X9E2</accession>
<name>A0A7R8X9E2_9CRUS</name>
<feature type="domain" description="Neurotransmitter-gated ion-channel ligand-binding" evidence="3">
    <location>
        <begin position="27"/>
        <end position="239"/>
    </location>
</feature>
<feature type="transmembrane region" description="Helical" evidence="1">
    <location>
        <begin position="1065"/>
        <end position="1085"/>
    </location>
</feature>
<dbReference type="SUPFAM" id="SSF63712">
    <property type="entry name" value="Nicotinic receptor ligand binding domain-like"/>
    <property type="match status" value="3"/>
</dbReference>
<evidence type="ECO:0000256" key="2">
    <source>
        <dbReference type="SAM" id="SignalP"/>
    </source>
</evidence>
<dbReference type="OrthoDB" id="410315at2759"/>
<feature type="transmembrane region" description="Helical" evidence="1">
    <location>
        <begin position="998"/>
        <end position="1021"/>
    </location>
</feature>
<dbReference type="GO" id="GO:0004888">
    <property type="term" value="F:transmembrane signaling receptor activity"/>
    <property type="evidence" value="ECO:0007669"/>
    <property type="project" value="InterPro"/>
</dbReference>
<keyword evidence="2" id="KW-0732">Signal</keyword>
<proteinExistence type="predicted"/>
<dbReference type="EMBL" id="CAJPEV010001075">
    <property type="protein sequence ID" value="CAG0890558.1"/>
    <property type="molecule type" value="Genomic_DNA"/>
</dbReference>
<sequence>MVSRSVVACFVCFFGGALGISHQSITNLKNILFKDYDELVPPILTDKTGVDVRFGASVINLRLDELKGEAIWHLWYRAVWEDERLRWEPSEHDNITELRVPSDRVWLPDITAYNEASEDEFRSALHQQHAFHVVVYSRGEVLFVPSITMKTYCQDDLVDWPFDAHECSIKFGSWVYHGFLLDLNLYSATGNSFELDNYRESPHWEIVEKPTMVRHETIYSCCEEPYVDLMATVTLMRRPSLFYKGTLFFPVIGTALLTLCALWLPAGSTHRLMYFFLNSILLLILQLYHSSFIPITSEKSIKIMNCMNVLLCLQVLGLLWSLATLLLACSHNGFTSKLVQWGRGILGRIFCLPAETPEKLLDEEEQGRVWKEILVERPVFPFLKKSDSNLISAGGAVGISHQSATNLKNNLFEDYDALVPPIPTDKTGVDVRFGVALINLRLDELKGEAIWHLWKRAVWEDERLMWEPSEYDNITVLRVPSNQVWLPDITAFNEASEDEFRTALHQQKGHVLVYSSGEVLFVPSVCMKTYCQDDLAHWPFDAHECNIKFGSWVYHGILLNLSLYNGKENVDLLDYRESPHWEIVGNSTMVRHDTIYDCCVEPYVDLTVTVMLMRRPSLFYRTTLFFPIVGAALLTLCALWLPAGSTHRLMYFFLNSILLLILQLYHSSFIPITSEKSIKIMNCMNVLLCLQVLGLLWSQATLLLACSHNGFTSKLVQWGRGILGCIFCLPTENPEKVGTSALSVAGCAKVMTLDSMAAAGGQGARPSMEGDPSGAVNISHQSTTKLKNILFQDYDELVPPFSTDGKAVHVRFGLDVLHLRLDDLKGEAIWHLWYQARWQDKRLQWKPWEHAFITDIRISPDQVWLPDITAFNEATEDEFRSSLHQQRSSNVVVYSTGEVWFVPSVIINTYCQDDLAHWPLDAHECRIKFGSWVYHGFLLNLSLIHGDDSFDLRNYQESPHWEIVGKPTMVRQDTFYKCCAEPYLDLTASVKLMRRPSLFYKGTLFFPVVGTALLTLCALWLPAGSTHRLMYFFLNSILLLILQLYHSSFIPISSEKTIKIMNCMNVLLCLQVLGLLWSLATLLLARFHNGFTSKLVQWGRGILGRIFCLPTETPEKVGTFAQSVSRCARVMALDSVAGARRGSGPRVEGDPDRAFFGQYRLLRLSFHYRP</sequence>
<dbReference type="AlphaFoldDB" id="A0A7R8X9E2"/>
<dbReference type="InterPro" id="IPR006202">
    <property type="entry name" value="Neur_chan_lig-bd"/>
</dbReference>
<organism evidence="4">
    <name type="scientific">Darwinula stevensoni</name>
    <dbReference type="NCBI Taxonomy" id="69355"/>
    <lineage>
        <taxon>Eukaryota</taxon>
        <taxon>Metazoa</taxon>
        <taxon>Ecdysozoa</taxon>
        <taxon>Arthropoda</taxon>
        <taxon>Crustacea</taxon>
        <taxon>Oligostraca</taxon>
        <taxon>Ostracoda</taxon>
        <taxon>Podocopa</taxon>
        <taxon>Podocopida</taxon>
        <taxon>Darwinulocopina</taxon>
        <taxon>Darwinuloidea</taxon>
        <taxon>Darwinulidae</taxon>
        <taxon>Darwinula</taxon>
    </lineage>
</organism>
<feature type="signal peptide" evidence="2">
    <location>
        <begin position="1"/>
        <end position="19"/>
    </location>
</feature>
<dbReference type="InterPro" id="IPR036734">
    <property type="entry name" value="Neur_chan_lig-bd_sf"/>
</dbReference>
<reference evidence="4" key="1">
    <citation type="submission" date="2020-11" db="EMBL/GenBank/DDBJ databases">
        <authorList>
            <person name="Tran Van P."/>
        </authorList>
    </citation>
    <scope>NUCLEOTIDE SEQUENCE</scope>
</reference>
<evidence type="ECO:0000256" key="1">
    <source>
        <dbReference type="SAM" id="Phobius"/>
    </source>
</evidence>
<feature type="transmembrane region" description="Helical" evidence="1">
    <location>
        <begin position="1028"/>
        <end position="1045"/>
    </location>
</feature>
<dbReference type="GO" id="GO:0005230">
    <property type="term" value="F:extracellular ligand-gated monoatomic ion channel activity"/>
    <property type="evidence" value="ECO:0007669"/>
    <property type="project" value="InterPro"/>
</dbReference>
<feature type="transmembrane region" description="Helical" evidence="1">
    <location>
        <begin position="241"/>
        <end position="264"/>
    </location>
</feature>
<dbReference type="PANTHER" id="PTHR18945">
    <property type="entry name" value="NEUROTRANSMITTER GATED ION CHANNEL"/>
    <property type="match status" value="1"/>
</dbReference>
<dbReference type="InterPro" id="IPR006201">
    <property type="entry name" value="Neur_channel"/>
</dbReference>
<dbReference type="EMBL" id="LR900592">
    <property type="protein sequence ID" value="CAD7246233.1"/>
    <property type="molecule type" value="Genomic_DNA"/>
</dbReference>
<dbReference type="Gene3D" id="2.70.170.10">
    <property type="entry name" value="Neurotransmitter-gated ion-channel ligand-binding domain"/>
    <property type="match status" value="3"/>
</dbReference>
<keyword evidence="1" id="KW-0812">Transmembrane</keyword>
<gene>
    <name evidence="4" type="ORF">DSTB1V02_LOCUS6089</name>
</gene>
<feature type="chain" id="PRO_5036209148" description="Neurotransmitter-gated ion-channel ligand-binding domain-containing protein" evidence="2">
    <location>
        <begin position="20"/>
        <end position="1170"/>
    </location>
</feature>
<feature type="domain" description="Neurotransmitter-gated ion-channel ligand-binding" evidence="3">
    <location>
        <begin position="405"/>
        <end position="616"/>
    </location>
</feature>
<dbReference type="Proteomes" id="UP000677054">
    <property type="component" value="Unassembled WGS sequence"/>
</dbReference>
<dbReference type="GO" id="GO:0016020">
    <property type="term" value="C:membrane"/>
    <property type="evidence" value="ECO:0007669"/>
    <property type="project" value="InterPro"/>
</dbReference>
<keyword evidence="1" id="KW-1133">Transmembrane helix</keyword>
<evidence type="ECO:0000259" key="3">
    <source>
        <dbReference type="Pfam" id="PF02931"/>
    </source>
</evidence>
<dbReference type="PRINTS" id="PR00252">
    <property type="entry name" value="NRIONCHANNEL"/>
</dbReference>
<feature type="transmembrane region" description="Helical" evidence="1">
    <location>
        <begin position="308"/>
        <end position="328"/>
    </location>
</feature>
<dbReference type="Pfam" id="PF02931">
    <property type="entry name" value="Neur_chan_LBD"/>
    <property type="match status" value="3"/>
</dbReference>
<feature type="transmembrane region" description="Helical" evidence="1">
    <location>
        <begin position="271"/>
        <end position="288"/>
    </location>
</feature>